<sequence>MKGWMIGGAAAALAAIPMVVVAQDAGPKGFLPSGYFDLIDVLPPAPIKDEPRGVADREIFKLTRALKGTPRWDMAVNDLAGDSAAMMRDFSCAAGIRMTPQTAPKTAALIEKATIDAEEAVGKVKAFYRRQRPFQIDQGEVCEPVANLARSYDYPSGHATRGWTWGLILAEVLHKQAAPILARARAFGESRVVCGSHNASAIEAGRMAASSVLDVVRTERAYDDAVIASRAELTALAKSAPITDGAACSNEALLVSQPVMR</sequence>
<dbReference type="EC" id="3.1.3.2" evidence="1"/>
<dbReference type="RefSeq" id="WP_127744498.1">
    <property type="nucleotide sequence ID" value="NZ_SACN01000001.1"/>
</dbReference>
<feature type="domain" description="Phosphatidic acid phosphatase type 2/haloperoxidase" evidence="3">
    <location>
        <begin position="103"/>
        <end position="217"/>
    </location>
</feature>
<comment type="caution">
    <text evidence="4">The sequence shown here is derived from an EMBL/GenBank/DDBJ whole genome shotgun (WGS) entry which is preliminary data.</text>
</comment>
<feature type="signal peptide" evidence="2">
    <location>
        <begin position="1"/>
        <end position="22"/>
    </location>
</feature>
<dbReference type="PRINTS" id="PR00483">
    <property type="entry name" value="BACPHPHTASE"/>
</dbReference>
<dbReference type="Gene3D" id="1.20.144.10">
    <property type="entry name" value="Phosphatidic acid phosphatase type 2/haloperoxidase"/>
    <property type="match status" value="1"/>
</dbReference>
<proteinExistence type="inferred from homology"/>
<evidence type="ECO:0000313" key="5">
    <source>
        <dbReference type="Proteomes" id="UP000282971"/>
    </source>
</evidence>
<dbReference type="AlphaFoldDB" id="A0A437MBA9"/>
<dbReference type="OrthoDB" id="9805301at2"/>
<evidence type="ECO:0000259" key="3">
    <source>
        <dbReference type="SMART" id="SM00014"/>
    </source>
</evidence>
<dbReference type="GO" id="GO:0003993">
    <property type="term" value="F:acid phosphatase activity"/>
    <property type="evidence" value="ECO:0007669"/>
    <property type="project" value="UniProtKB-EC"/>
</dbReference>
<dbReference type="SUPFAM" id="SSF48317">
    <property type="entry name" value="Acid phosphatase/Vanadium-dependent haloperoxidase"/>
    <property type="match status" value="1"/>
</dbReference>
<dbReference type="InterPro" id="IPR000326">
    <property type="entry name" value="PAP2/HPO"/>
</dbReference>
<name>A0A437MBA9_9SPHN</name>
<dbReference type="SMART" id="SM00014">
    <property type="entry name" value="acidPPc"/>
    <property type="match status" value="1"/>
</dbReference>
<dbReference type="InterPro" id="IPR001011">
    <property type="entry name" value="Acid_Pase_classA_bac"/>
</dbReference>
<gene>
    <name evidence="4" type="ORF">EOD43_14275</name>
</gene>
<keyword evidence="5" id="KW-1185">Reference proteome</keyword>
<feature type="chain" id="PRO_5019373069" description="Acid phosphatase" evidence="2">
    <location>
        <begin position="23"/>
        <end position="261"/>
    </location>
</feature>
<dbReference type="Pfam" id="PF01569">
    <property type="entry name" value="PAP2"/>
    <property type="match status" value="1"/>
</dbReference>
<dbReference type="PIRSF" id="PIRSF000897">
    <property type="entry name" value="Acid_Ptase_ClsA"/>
    <property type="match status" value="1"/>
</dbReference>
<evidence type="ECO:0000256" key="2">
    <source>
        <dbReference type="SAM" id="SignalP"/>
    </source>
</evidence>
<accession>A0A437MBA9</accession>
<dbReference type="EMBL" id="SACN01000001">
    <property type="protein sequence ID" value="RVT94922.1"/>
    <property type="molecule type" value="Genomic_DNA"/>
</dbReference>
<comment type="similarity">
    <text evidence="1">Belongs to the class A bacterial acid phosphatase family.</text>
</comment>
<dbReference type="GO" id="GO:0030288">
    <property type="term" value="C:outer membrane-bounded periplasmic space"/>
    <property type="evidence" value="ECO:0007669"/>
    <property type="project" value="InterPro"/>
</dbReference>
<organism evidence="4 5">
    <name type="scientific">Sphingomonas crocodyli</name>
    <dbReference type="NCBI Taxonomy" id="1979270"/>
    <lineage>
        <taxon>Bacteria</taxon>
        <taxon>Pseudomonadati</taxon>
        <taxon>Pseudomonadota</taxon>
        <taxon>Alphaproteobacteria</taxon>
        <taxon>Sphingomonadales</taxon>
        <taxon>Sphingomonadaceae</taxon>
        <taxon>Sphingomonas</taxon>
    </lineage>
</organism>
<reference evidence="4 5" key="1">
    <citation type="submission" date="2019-01" db="EMBL/GenBank/DDBJ databases">
        <authorList>
            <person name="Chen W.-M."/>
        </authorList>
    </citation>
    <scope>NUCLEOTIDE SEQUENCE [LARGE SCALE GENOMIC DNA]</scope>
    <source>
        <strain evidence="4 5">CCP-7</strain>
    </source>
</reference>
<dbReference type="Proteomes" id="UP000282971">
    <property type="component" value="Unassembled WGS sequence"/>
</dbReference>
<comment type="catalytic activity">
    <reaction evidence="1">
        <text>a phosphate monoester + H2O = an alcohol + phosphate</text>
        <dbReference type="Rhea" id="RHEA:15017"/>
        <dbReference type="ChEBI" id="CHEBI:15377"/>
        <dbReference type="ChEBI" id="CHEBI:30879"/>
        <dbReference type="ChEBI" id="CHEBI:43474"/>
        <dbReference type="ChEBI" id="CHEBI:67140"/>
        <dbReference type="EC" id="3.1.3.2"/>
    </reaction>
</comment>
<dbReference type="CDD" id="cd03397">
    <property type="entry name" value="PAP2_acid_phosphatase"/>
    <property type="match status" value="1"/>
</dbReference>
<keyword evidence="2" id="KW-0732">Signal</keyword>
<evidence type="ECO:0000256" key="1">
    <source>
        <dbReference type="PIRNR" id="PIRNR000897"/>
    </source>
</evidence>
<evidence type="ECO:0000313" key="4">
    <source>
        <dbReference type="EMBL" id="RVT94922.1"/>
    </source>
</evidence>
<keyword evidence="1" id="KW-0378">Hydrolase</keyword>
<dbReference type="InterPro" id="IPR036938">
    <property type="entry name" value="PAP2/HPO_sf"/>
</dbReference>
<protein>
    <recommendedName>
        <fullName evidence="1">Acid phosphatase</fullName>
        <ecNumber evidence="1">3.1.3.2</ecNumber>
    </recommendedName>
</protein>